<comment type="caution">
    <text evidence="4">The sequence shown here is derived from an EMBL/GenBank/DDBJ whole genome shotgun (WGS) entry which is preliminary data.</text>
</comment>
<keyword evidence="2" id="KW-0472">Membrane</keyword>
<dbReference type="SUPFAM" id="SSF47413">
    <property type="entry name" value="lambda repressor-like DNA-binding domains"/>
    <property type="match status" value="1"/>
</dbReference>
<dbReference type="Pfam" id="PF01381">
    <property type="entry name" value="HTH_3"/>
    <property type="match status" value="1"/>
</dbReference>
<dbReference type="PANTHER" id="PTHR46558:SF15">
    <property type="entry name" value="HELIX-TURN-HELIX DOMAIN PROTEIN"/>
    <property type="match status" value="1"/>
</dbReference>
<dbReference type="CDD" id="cd00093">
    <property type="entry name" value="HTH_XRE"/>
    <property type="match status" value="1"/>
</dbReference>
<gene>
    <name evidence="4" type="ORF">OL233_10945</name>
</gene>
<dbReference type="SMART" id="SM00530">
    <property type="entry name" value="HTH_XRE"/>
    <property type="match status" value="1"/>
</dbReference>
<dbReference type="Gene3D" id="1.10.260.40">
    <property type="entry name" value="lambda repressor-like DNA-binding domains"/>
    <property type="match status" value="1"/>
</dbReference>
<organism evidence="4 5">
    <name type="scientific">Vagococcus proximus</name>
    <dbReference type="NCBI Taxonomy" id="2991417"/>
    <lineage>
        <taxon>Bacteria</taxon>
        <taxon>Bacillati</taxon>
        <taxon>Bacillota</taxon>
        <taxon>Bacilli</taxon>
        <taxon>Lactobacillales</taxon>
        <taxon>Enterococcaceae</taxon>
        <taxon>Vagococcus</taxon>
    </lineage>
</organism>
<feature type="transmembrane region" description="Helical" evidence="2">
    <location>
        <begin position="85"/>
        <end position="105"/>
    </location>
</feature>
<evidence type="ECO:0000313" key="4">
    <source>
        <dbReference type="EMBL" id="MDF0480795.1"/>
    </source>
</evidence>
<keyword evidence="2" id="KW-0812">Transmembrane</keyword>
<proteinExistence type="predicted"/>
<evidence type="ECO:0000259" key="3">
    <source>
        <dbReference type="PROSITE" id="PS50943"/>
    </source>
</evidence>
<reference evidence="4" key="1">
    <citation type="submission" date="2022-10" db="EMBL/GenBank/DDBJ databases">
        <title>Vagococcus sp. isolated from poultry meat.</title>
        <authorList>
            <person name="Johansson P."/>
            <person name="Bjorkroth J."/>
        </authorList>
    </citation>
    <scope>NUCLEOTIDE SEQUENCE</scope>
    <source>
        <strain evidence="4">PNs007</strain>
    </source>
</reference>
<keyword evidence="5" id="KW-1185">Reference proteome</keyword>
<dbReference type="InterPro" id="IPR010982">
    <property type="entry name" value="Lambda_DNA-bd_dom_sf"/>
</dbReference>
<evidence type="ECO:0000256" key="1">
    <source>
        <dbReference type="ARBA" id="ARBA00023125"/>
    </source>
</evidence>
<dbReference type="Proteomes" id="UP001147148">
    <property type="component" value="Unassembled WGS sequence"/>
</dbReference>
<evidence type="ECO:0000313" key="5">
    <source>
        <dbReference type="Proteomes" id="UP001147148"/>
    </source>
</evidence>
<evidence type="ECO:0000256" key="2">
    <source>
        <dbReference type="SAM" id="Phobius"/>
    </source>
</evidence>
<feature type="domain" description="HTH cro/C1-type" evidence="3">
    <location>
        <begin position="8"/>
        <end position="62"/>
    </location>
</feature>
<dbReference type="PROSITE" id="PS50943">
    <property type="entry name" value="HTH_CROC1"/>
    <property type="match status" value="1"/>
</dbReference>
<protein>
    <submittedName>
        <fullName evidence="4">Helix-turn-helix domain-containing protein</fullName>
    </submittedName>
</protein>
<keyword evidence="1" id="KW-0238">DNA-binding</keyword>
<dbReference type="RefSeq" id="WP_275472343.1">
    <property type="nucleotide sequence ID" value="NZ_JAPDSH010000011.1"/>
</dbReference>
<sequence>MSVINKRISAARKESNMKQQELADKLNVSRSTISNWEVGRNYPDLDMIVELSDIFNLSLDSLLREDTEMIQEVSKEQRKGKKRKLWIAGLTSALIISFVILGMVLKESTNFFHYFSPVHMVMVNKEENELDWHTATFYKEKFIGHSTGEDYFVFNSIFYDKEIINDSNRVDKESLKVKISDYETGKSVAEFDLKPNESRSLKQLKRHVKYKLELRGREKQLMVNII</sequence>
<dbReference type="PANTHER" id="PTHR46558">
    <property type="entry name" value="TRACRIPTIONAL REGULATORY PROTEIN-RELATED-RELATED"/>
    <property type="match status" value="1"/>
</dbReference>
<accession>A0ABT5X476</accession>
<keyword evidence="2" id="KW-1133">Transmembrane helix</keyword>
<name>A0ABT5X476_9ENTE</name>
<dbReference type="EMBL" id="JAPDSH010000011">
    <property type="protein sequence ID" value="MDF0480795.1"/>
    <property type="molecule type" value="Genomic_DNA"/>
</dbReference>
<dbReference type="InterPro" id="IPR001387">
    <property type="entry name" value="Cro/C1-type_HTH"/>
</dbReference>